<gene>
    <name evidence="1" type="ORF">C5O25_10300</name>
</gene>
<accession>A0A2V1IPV7</accession>
<protein>
    <submittedName>
        <fullName evidence="1">Uncharacterized protein</fullName>
    </submittedName>
</protein>
<evidence type="ECO:0000313" key="1">
    <source>
        <dbReference type="EMBL" id="PWB06398.1"/>
    </source>
</evidence>
<dbReference type="Proteomes" id="UP000244925">
    <property type="component" value="Unassembled WGS sequence"/>
</dbReference>
<comment type="caution">
    <text evidence="1">The sequence shown here is derived from an EMBL/GenBank/DDBJ whole genome shotgun (WGS) entry which is preliminary data.</text>
</comment>
<reference evidence="2" key="1">
    <citation type="submission" date="2018-02" db="EMBL/GenBank/DDBJ databases">
        <authorList>
            <person name="Clavel T."/>
            <person name="Strowig T."/>
        </authorList>
    </citation>
    <scope>NUCLEOTIDE SEQUENCE [LARGE SCALE GENOMIC DNA]</scope>
    <source>
        <strain evidence="2">DSM 100764</strain>
    </source>
</reference>
<evidence type="ECO:0000313" key="2">
    <source>
        <dbReference type="Proteomes" id="UP000244925"/>
    </source>
</evidence>
<name>A0A2V1IPV7_9BACT</name>
<dbReference type="AlphaFoldDB" id="A0A2V1IPV7"/>
<sequence>MVRATLGESSTSASVLCRSDKINWQARNKPTIYPKNFDLTDAERIGHPKQTNNGIYFGIRMGTVYGRLADIHNATFEYLRPQGGAEEPWRIGDFRGYNQAARITPIASELSTEIQCQAEQAFACRIVHNTNNNGGINLDEILTFMRQSGMDTFSLANANPCLMLTRKGGTTHAVRALKCWDTRDVTPLYHNGAWHERYYIGMERGTLGDAAQLLPTTNGSWPLTVSVFLAGVLAGDHFDLHNWCLTNDGNPAWVLPQAIGLYDACGKSATYTVFDDSPSGGNESIWRVYVASLTQISTGIRFVINSNRNTSSTTYRLFVDVAGCGSN</sequence>
<organism evidence="1 2">
    <name type="scientific">Paramuribaculum intestinale</name>
    <dbReference type="NCBI Taxonomy" id="2094151"/>
    <lineage>
        <taxon>Bacteria</taxon>
        <taxon>Pseudomonadati</taxon>
        <taxon>Bacteroidota</taxon>
        <taxon>Bacteroidia</taxon>
        <taxon>Bacteroidales</taxon>
        <taxon>Muribaculaceae</taxon>
        <taxon>Paramuribaculum</taxon>
    </lineage>
</organism>
<keyword evidence="2" id="KW-1185">Reference proteome</keyword>
<feature type="non-terminal residue" evidence="1">
    <location>
        <position position="327"/>
    </location>
</feature>
<proteinExistence type="predicted"/>
<dbReference type="EMBL" id="PUBV01000025">
    <property type="protein sequence ID" value="PWB06398.1"/>
    <property type="molecule type" value="Genomic_DNA"/>
</dbReference>